<proteinExistence type="predicted"/>
<reference evidence="1 2" key="1">
    <citation type="submission" date="2017-04" db="EMBL/GenBank/DDBJ databases">
        <title>Whole genome sequence of Bdellovibrio bacteriovorus strain SSB218315.</title>
        <authorList>
            <person name="Oyedara O."/>
            <person name="Rodriguez-Perez M.A."/>
        </authorList>
    </citation>
    <scope>NUCLEOTIDE SEQUENCE [LARGE SCALE GENOMIC DNA]</scope>
    <source>
        <strain evidence="1 2">SSB218315</strain>
    </source>
</reference>
<protein>
    <submittedName>
        <fullName evidence="1">Uncharacterized protein</fullName>
    </submittedName>
</protein>
<dbReference type="EMBL" id="CP020946">
    <property type="protein sequence ID" value="ASD64217.1"/>
    <property type="molecule type" value="Genomic_DNA"/>
</dbReference>
<organism evidence="1 2">
    <name type="scientific">Bdellovibrio bacteriovorus</name>
    <dbReference type="NCBI Taxonomy" id="959"/>
    <lineage>
        <taxon>Bacteria</taxon>
        <taxon>Pseudomonadati</taxon>
        <taxon>Bdellovibrionota</taxon>
        <taxon>Bdellovibrionia</taxon>
        <taxon>Bdellovibrionales</taxon>
        <taxon>Pseudobdellovibrionaceae</taxon>
        <taxon>Bdellovibrio</taxon>
    </lineage>
</organism>
<accession>A0A1Z3N9U0</accession>
<gene>
    <name evidence="1" type="ORF">B9G79_11895</name>
</gene>
<evidence type="ECO:0000313" key="2">
    <source>
        <dbReference type="Proteomes" id="UP000197003"/>
    </source>
</evidence>
<name>A0A1Z3N9U0_BDEBC</name>
<dbReference type="Proteomes" id="UP000197003">
    <property type="component" value="Chromosome"/>
</dbReference>
<dbReference type="AlphaFoldDB" id="A0A1Z3N9U0"/>
<evidence type="ECO:0000313" key="1">
    <source>
        <dbReference type="EMBL" id="ASD64217.1"/>
    </source>
</evidence>
<sequence length="98" mass="10807">MMEKRIVHYLNTEAKLGAGAGVTGVVMPLVFSSPSSLKCERVFLGCAFILQFTYTSPIKAAPYTGVLLDIKSVDDRNSWQEKCSMGGKTGTMFRYIFV</sequence>